<keyword evidence="5" id="KW-1133">Transmembrane helix</keyword>
<comment type="subcellular location">
    <subcellularLocation>
        <location evidence="1">Membrane</location>
        <topology evidence="1">Multi-pass membrane protein</topology>
    </subcellularLocation>
</comment>
<dbReference type="PANTHER" id="PTHR43731:SF14">
    <property type="entry name" value="PRESENILIN-ASSOCIATED RHOMBOID-LIKE PROTEIN, MITOCHONDRIAL"/>
    <property type="match status" value="1"/>
</dbReference>
<feature type="domain" description="Peptidase S54 rhomboid" evidence="7">
    <location>
        <begin position="99"/>
        <end position="251"/>
    </location>
</feature>
<protein>
    <submittedName>
        <fullName evidence="8">Rhomboid protease</fullName>
    </submittedName>
</protein>
<evidence type="ECO:0000256" key="4">
    <source>
        <dbReference type="ARBA" id="ARBA00022801"/>
    </source>
</evidence>
<reference evidence="8 9" key="1">
    <citation type="submission" date="2024-03" db="EMBL/GenBank/DDBJ databases">
        <title>Aureococcus anophagefferens CCMP1851 and Kratosvirus quantuckense: Draft genome of a second virus-susceptible host strain in the model system.</title>
        <authorList>
            <person name="Chase E."/>
            <person name="Truchon A.R."/>
            <person name="Schepens W."/>
            <person name="Wilhelm S.W."/>
        </authorList>
    </citation>
    <scope>NUCLEOTIDE SEQUENCE [LARGE SCALE GENOMIC DNA]</scope>
    <source>
        <strain evidence="8 9">CCMP1851</strain>
    </source>
</reference>
<keyword evidence="3" id="KW-0812">Transmembrane</keyword>
<comment type="caution">
    <text evidence="8">The sequence shown here is derived from an EMBL/GenBank/DDBJ whole genome shotgun (WGS) entry which is preliminary data.</text>
</comment>
<keyword evidence="6" id="KW-0472">Membrane</keyword>
<dbReference type="InterPro" id="IPR022764">
    <property type="entry name" value="Peptidase_S54_rhomboid_dom"/>
</dbReference>
<dbReference type="SUPFAM" id="SSF144091">
    <property type="entry name" value="Rhomboid-like"/>
    <property type="match status" value="1"/>
</dbReference>
<dbReference type="EMBL" id="JBBJCI010000354">
    <property type="protein sequence ID" value="KAK7233906.1"/>
    <property type="molecule type" value="Genomic_DNA"/>
</dbReference>
<gene>
    <name evidence="8" type="ORF">SO694_00103031</name>
</gene>
<comment type="similarity">
    <text evidence="2">Belongs to the peptidase S54 family.</text>
</comment>
<keyword evidence="4" id="KW-0378">Hydrolase</keyword>
<dbReference type="PANTHER" id="PTHR43731">
    <property type="entry name" value="RHOMBOID PROTEASE"/>
    <property type="match status" value="1"/>
</dbReference>
<evidence type="ECO:0000259" key="7">
    <source>
        <dbReference type="Pfam" id="PF01694"/>
    </source>
</evidence>
<dbReference type="GO" id="GO:0008233">
    <property type="term" value="F:peptidase activity"/>
    <property type="evidence" value="ECO:0007669"/>
    <property type="project" value="UniProtKB-KW"/>
</dbReference>
<dbReference type="GO" id="GO:0006508">
    <property type="term" value="P:proteolysis"/>
    <property type="evidence" value="ECO:0007669"/>
    <property type="project" value="UniProtKB-KW"/>
</dbReference>
<name>A0ABR1FN90_AURAN</name>
<dbReference type="Gene3D" id="1.20.1540.10">
    <property type="entry name" value="Rhomboid-like"/>
    <property type="match status" value="1"/>
</dbReference>
<keyword evidence="9" id="KW-1185">Reference proteome</keyword>
<evidence type="ECO:0000256" key="6">
    <source>
        <dbReference type="ARBA" id="ARBA00023136"/>
    </source>
</evidence>
<evidence type="ECO:0000313" key="8">
    <source>
        <dbReference type="EMBL" id="KAK7233906.1"/>
    </source>
</evidence>
<dbReference type="Proteomes" id="UP001363151">
    <property type="component" value="Unassembled WGS sequence"/>
</dbReference>
<sequence length="270" mass="28592">MLALAVRRGASGARRAQTTLLSRATATRPALSRTAMPKLPTTTPTKRTFLAMPQGDALPVIGGLIGVNVAVWGGWKVADPRVMTAHFTLCNEDVVAAPHTLVTSAFSHSDGWHLLGNMVTLFFFGPEVVGAIGARHFLAVYFGAGLTANCAQLAANALEDSRRHAYWKRPSPRCLGASGAVNAAVAHSILLSPWRLIVIFAEFLPIPMPAILYGGAFLAKDLGPLLDVHIPYISDRAHGVAHGAHVGGTLVRFPASGDAPFSRALMICFT</sequence>
<evidence type="ECO:0000256" key="5">
    <source>
        <dbReference type="ARBA" id="ARBA00022989"/>
    </source>
</evidence>
<dbReference type="Pfam" id="PF01694">
    <property type="entry name" value="Rhomboid"/>
    <property type="match status" value="1"/>
</dbReference>
<dbReference type="InterPro" id="IPR050925">
    <property type="entry name" value="Rhomboid_protease_S54"/>
</dbReference>
<accession>A0ABR1FN90</accession>
<evidence type="ECO:0000256" key="1">
    <source>
        <dbReference type="ARBA" id="ARBA00004141"/>
    </source>
</evidence>
<organism evidence="8 9">
    <name type="scientific">Aureococcus anophagefferens</name>
    <name type="common">Harmful bloom alga</name>
    <dbReference type="NCBI Taxonomy" id="44056"/>
    <lineage>
        <taxon>Eukaryota</taxon>
        <taxon>Sar</taxon>
        <taxon>Stramenopiles</taxon>
        <taxon>Ochrophyta</taxon>
        <taxon>Pelagophyceae</taxon>
        <taxon>Pelagomonadales</taxon>
        <taxon>Pelagomonadaceae</taxon>
        <taxon>Aureococcus</taxon>
    </lineage>
</organism>
<dbReference type="InterPro" id="IPR035952">
    <property type="entry name" value="Rhomboid-like_sf"/>
</dbReference>
<keyword evidence="8" id="KW-0645">Protease</keyword>
<evidence type="ECO:0000313" key="9">
    <source>
        <dbReference type="Proteomes" id="UP001363151"/>
    </source>
</evidence>
<evidence type="ECO:0000256" key="2">
    <source>
        <dbReference type="ARBA" id="ARBA00009045"/>
    </source>
</evidence>
<proteinExistence type="inferred from homology"/>
<evidence type="ECO:0000256" key="3">
    <source>
        <dbReference type="ARBA" id="ARBA00022692"/>
    </source>
</evidence>